<dbReference type="AlphaFoldDB" id="A0AAU9R5P8"/>
<evidence type="ECO:0000256" key="4">
    <source>
        <dbReference type="ARBA" id="ARBA00023163"/>
    </source>
</evidence>
<organism evidence="6 7">
    <name type="scientific">Lactobacillus delbrueckii subsp. delbrueckii</name>
    <dbReference type="NCBI Taxonomy" id="83684"/>
    <lineage>
        <taxon>Bacteria</taxon>
        <taxon>Bacillati</taxon>
        <taxon>Bacillota</taxon>
        <taxon>Bacilli</taxon>
        <taxon>Lactobacillales</taxon>
        <taxon>Lactobacillaceae</taxon>
        <taxon>Lactobacillus</taxon>
    </lineage>
</organism>
<dbReference type="GO" id="GO:0003677">
    <property type="term" value="F:DNA binding"/>
    <property type="evidence" value="ECO:0007669"/>
    <property type="project" value="UniProtKB-KW"/>
</dbReference>
<feature type="domain" description="HTH lysR-type" evidence="5">
    <location>
        <begin position="1"/>
        <end position="58"/>
    </location>
</feature>
<dbReference type="FunFam" id="1.10.10.10:FF:000001">
    <property type="entry name" value="LysR family transcriptional regulator"/>
    <property type="match status" value="1"/>
</dbReference>
<protein>
    <submittedName>
        <fullName evidence="6">Cyn operon transcriptional activator</fullName>
    </submittedName>
</protein>
<sequence>MNFQHLEYFNELAETRYMAQAAEKLGISQPTLSYAVKKLEEELGVPLLEREGRNIRLTVYGKVFKEYSEAGVQQIHEGGGSCLRWPWAKAASCQSGWLKSWPINSLPM</sequence>
<evidence type="ECO:0000256" key="3">
    <source>
        <dbReference type="ARBA" id="ARBA00023125"/>
    </source>
</evidence>
<evidence type="ECO:0000256" key="1">
    <source>
        <dbReference type="ARBA" id="ARBA00009437"/>
    </source>
</evidence>
<dbReference type="Pfam" id="PF00126">
    <property type="entry name" value="HTH_1"/>
    <property type="match status" value="1"/>
</dbReference>
<dbReference type="InterPro" id="IPR011991">
    <property type="entry name" value="ArsR-like_HTH"/>
</dbReference>
<name>A0AAU9R5P8_9LACO</name>
<dbReference type="InterPro" id="IPR036388">
    <property type="entry name" value="WH-like_DNA-bd_sf"/>
</dbReference>
<keyword evidence="3" id="KW-0238">DNA-binding</keyword>
<evidence type="ECO:0000259" key="5">
    <source>
        <dbReference type="PROSITE" id="PS50931"/>
    </source>
</evidence>
<dbReference type="PRINTS" id="PR00039">
    <property type="entry name" value="HTHLYSR"/>
</dbReference>
<dbReference type="PANTHER" id="PTHR30346">
    <property type="entry name" value="TRANSCRIPTIONAL DUAL REGULATOR HCAR-RELATED"/>
    <property type="match status" value="1"/>
</dbReference>
<reference evidence="6" key="1">
    <citation type="submission" date="2022-02" db="EMBL/GenBank/DDBJ databases">
        <authorList>
            <person name="Deutsch MARIE S."/>
        </authorList>
    </citation>
    <scope>NUCLEOTIDE SEQUENCE</scope>
    <source>
        <strain evidence="6">CIRM-BIA865</strain>
    </source>
</reference>
<dbReference type="PANTHER" id="PTHR30346:SF28">
    <property type="entry name" value="HTH-TYPE TRANSCRIPTIONAL REGULATOR CYNR"/>
    <property type="match status" value="1"/>
</dbReference>
<comment type="similarity">
    <text evidence="1">Belongs to the LysR transcriptional regulatory family.</text>
</comment>
<proteinExistence type="inferred from homology"/>
<accession>A0AAU9R5P8</accession>
<dbReference type="Gene3D" id="1.10.10.10">
    <property type="entry name" value="Winged helix-like DNA-binding domain superfamily/Winged helix DNA-binding domain"/>
    <property type="match status" value="1"/>
</dbReference>
<dbReference type="GO" id="GO:0003700">
    <property type="term" value="F:DNA-binding transcription factor activity"/>
    <property type="evidence" value="ECO:0007669"/>
    <property type="project" value="InterPro"/>
</dbReference>
<evidence type="ECO:0000313" key="7">
    <source>
        <dbReference type="Proteomes" id="UP001295440"/>
    </source>
</evidence>
<dbReference type="InterPro" id="IPR036390">
    <property type="entry name" value="WH_DNA-bd_sf"/>
</dbReference>
<dbReference type="InterPro" id="IPR000847">
    <property type="entry name" value="LysR_HTH_N"/>
</dbReference>
<evidence type="ECO:0000256" key="2">
    <source>
        <dbReference type="ARBA" id="ARBA00023015"/>
    </source>
</evidence>
<dbReference type="SUPFAM" id="SSF46785">
    <property type="entry name" value="Winged helix' DNA-binding domain"/>
    <property type="match status" value="1"/>
</dbReference>
<dbReference type="GO" id="GO:0032993">
    <property type="term" value="C:protein-DNA complex"/>
    <property type="evidence" value="ECO:0007669"/>
    <property type="project" value="TreeGrafter"/>
</dbReference>
<evidence type="ECO:0000313" key="6">
    <source>
        <dbReference type="EMBL" id="CAH1706343.1"/>
    </source>
</evidence>
<keyword evidence="4" id="KW-0804">Transcription</keyword>
<dbReference type="CDD" id="cd00090">
    <property type="entry name" value="HTH_ARSR"/>
    <property type="match status" value="1"/>
</dbReference>
<dbReference type="EMBL" id="OV915080">
    <property type="protein sequence ID" value="CAH1706343.1"/>
    <property type="molecule type" value="Genomic_DNA"/>
</dbReference>
<keyword evidence="2" id="KW-0805">Transcription regulation</keyword>
<dbReference type="Proteomes" id="UP001295440">
    <property type="component" value="Chromosome"/>
</dbReference>
<dbReference type="PROSITE" id="PS50931">
    <property type="entry name" value="HTH_LYSR"/>
    <property type="match status" value="1"/>
</dbReference>
<gene>
    <name evidence="6" type="ORF">LDD865_1185</name>
</gene>